<sequence>MNVPNMDIIRGIVTQSGVPLGKLTTATMANNGDIREAWILALVRVNLDQAVYDVEGGKILRDKTGNLLVAIRVNIKRGELRTICSRLGRAYRILSAVIFLDHSSGLRRINILFV</sequence>
<dbReference type="EMBL" id="JAPZBU010000005">
    <property type="protein sequence ID" value="KAJ5403241.1"/>
    <property type="molecule type" value="Genomic_DNA"/>
</dbReference>
<keyword evidence="2" id="KW-1185">Reference proteome</keyword>
<gene>
    <name evidence="1" type="ORF">N7509_003112</name>
</gene>
<protein>
    <submittedName>
        <fullName evidence="1">Uncharacterized protein</fullName>
    </submittedName>
</protein>
<dbReference type="AlphaFoldDB" id="A0A9X0BB18"/>
<proteinExistence type="predicted"/>
<evidence type="ECO:0000313" key="1">
    <source>
        <dbReference type="EMBL" id="KAJ5403241.1"/>
    </source>
</evidence>
<comment type="caution">
    <text evidence="1">The sequence shown here is derived from an EMBL/GenBank/DDBJ whole genome shotgun (WGS) entry which is preliminary data.</text>
</comment>
<dbReference type="GeneID" id="81366729"/>
<name>A0A9X0BB18_9EURO</name>
<organism evidence="1 2">
    <name type="scientific">Penicillium cosmopolitanum</name>
    <dbReference type="NCBI Taxonomy" id="1131564"/>
    <lineage>
        <taxon>Eukaryota</taxon>
        <taxon>Fungi</taxon>
        <taxon>Dikarya</taxon>
        <taxon>Ascomycota</taxon>
        <taxon>Pezizomycotina</taxon>
        <taxon>Eurotiomycetes</taxon>
        <taxon>Eurotiomycetidae</taxon>
        <taxon>Eurotiales</taxon>
        <taxon>Aspergillaceae</taxon>
        <taxon>Penicillium</taxon>
    </lineage>
</organism>
<reference evidence="1" key="1">
    <citation type="submission" date="2022-12" db="EMBL/GenBank/DDBJ databases">
        <authorList>
            <person name="Petersen C."/>
        </authorList>
    </citation>
    <scope>NUCLEOTIDE SEQUENCE</scope>
    <source>
        <strain evidence="1">IBT 29677</strain>
    </source>
</reference>
<dbReference type="Proteomes" id="UP001147747">
    <property type="component" value="Unassembled WGS sequence"/>
</dbReference>
<reference evidence="1" key="2">
    <citation type="journal article" date="2023" name="IMA Fungus">
        <title>Comparative genomic study of the Penicillium genus elucidates a diverse pangenome and 15 lateral gene transfer events.</title>
        <authorList>
            <person name="Petersen C."/>
            <person name="Sorensen T."/>
            <person name="Nielsen M.R."/>
            <person name="Sondergaard T.E."/>
            <person name="Sorensen J.L."/>
            <person name="Fitzpatrick D.A."/>
            <person name="Frisvad J.C."/>
            <person name="Nielsen K.L."/>
        </authorList>
    </citation>
    <scope>NUCLEOTIDE SEQUENCE</scope>
    <source>
        <strain evidence="1">IBT 29677</strain>
    </source>
</reference>
<evidence type="ECO:0000313" key="2">
    <source>
        <dbReference type="Proteomes" id="UP001147747"/>
    </source>
</evidence>
<accession>A0A9X0BB18</accession>
<dbReference type="RefSeq" id="XP_056490483.1">
    <property type="nucleotide sequence ID" value="XM_056627749.1"/>
</dbReference>